<feature type="coiled-coil region" evidence="1">
    <location>
        <begin position="72"/>
        <end position="115"/>
    </location>
</feature>
<proteinExistence type="predicted"/>
<evidence type="ECO:0000313" key="3">
    <source>
        <dbReference type="EMBL" id="DAD98148.1"/>
    </source>
</evidence>
<reference evidence="3" key="1">
    <citation type="journal article" date="2021" name="Proc. Natl. Acad. Sci. U.S.A.">
        <title>A Catalog of Tens of Thousands of Viruses from Human Metagenomes Reveals Hidden Associations with Chronic Diseases.</title>
        <authorList>
            <person name="Tisza M.J."/>
            <person name="Buck C.B."/>
        </authorList>
    </citation>
    <scope>NUCLEOTIDE SEQUENCE</scope>
    <source>
        <strain evidence="3">CthRr4</strain>
    </source>
</reference>
<organism evidence="3">
    <name type="scientific">Myoviridae sp. cthRr4</name>
    <dbReference type="NCBI Taxonomy" id="2825152"/>
    <lineage>
        <taxon>Viruses</taxon>
        <taxon>Duplodnaviria</taxon>
        <taxon>Heunggongvirae</taxon>
        <taxon>Uroviricota</taxon>
        <taxon>Caudoviricetes</taxon>
    </lineage>
</organism>
<feature type="compositionally biased region" description="Low complexity" evidence="2">
    <location>
        <begin position="201"/>
        <end position="211"/>
    </location>
</feature>
<dbReference type="EMBL" id="BK015254">
    <property type="protein sequence ID" value="DAD98148.1"/>
    <property type="molecule type" value="Genomic_DNA"/>
</dbReference>
<evidence type="ECO:0000256" key="1">
    <source>
        <dbReference type="SAM" id="Coils"/>
    </source>
</evidence>
<keyword evidence="1" id="KW-0175">Coiled coil</keyword>
<accession>A0A8S5NUU4</accession>
<sequence>MQVDELNREKEKLDKETNKTTQGLYSNYQKQANQYGAGMEQLAMQGLGNSGYAETTRTSLYNAYQKSVTDTLNNANDLKADYDFKIQQARQNGSIQQAQSALELYAQKVQLLTQNYQLRQDREQYLYQQQRDQIADQQWQKSFDEQVRQNELENQWKQKQFDYQQQRDKVADSQWQQQFNLQKKNLARSSSKKSTKKSTSKKSSSSSSVSKNNDSVPSYQEILNNMKVTQGVGPSKIIDGLTGKAYNSGEELLAAYGYKATR</sequence>
<feature type="region of interest" description="Disordered" evidence="2">
    <location>
        <begin position="181"/>
        <end position="216"/>
    </location>
</feature>
<feature type="compositionally biased region" description="Basic residues" evidence="2">
    <location>
        <begin position="190"/>
        <end position="200"/>
    </location>
</feature>
<protein>
    <submittedName>
        <fullName evidence="3">Uncharacterized protein</fullName>
    </submittedName>
</protein>
<evidence type="ECO:0000256" key="2">
    <source>
        <dbReference type="SAM" id="MobiDB-lite"/>
    </source>
</evidence>
<name>A0A8S5NUU4_9CAUD</name>
<feature type="compositionally biased region" description="Basic and acidic residues" evidence="2">
    <location>
        <begin position="1"/>
        <end position="18"/>
    </location>
</feature>
<feature type="region of interest" description="Disordered" evidence="2">
    <location>
        <begin position="1"/>
        <end position="21"/>
    </location>
</feature>